<dbReference type="Pfam" id="PF08545">
    <property type="entry name" value="ACP_syn_III"/>
    <property type="match status" value="1"/>
</dbReference>
<dbReference type="SUPFAM" id="SSF53901">
    <property type="entry name" value="Thiolase-like"/>
    <property type="match status" value="1"/>
</dbReference>
<keyword evidence="1" id="KW-0963">Cytoplasm</keyword>
<evidence type="ECO:0000313" key="7">
    <source>
        <dbReference type="EMBL" id="WUR36047.1"/>
    </source>
</evidence>
<dbReference type="CDD" id="cd00830">
    <property type="entry name" value="KAS_III"/>
    <property type="match status" value="1"/>
</dbReference>
<dbReference type="Proteomes" id="UP000198614">
    <property type="component" value="Unassembled WGS sequence"/>
</dbReference>
<reference evidence="7" key="2">
    <citation type="submission" date="2022-10" db="EMBL/GenBank/DDBJ databases">
        <title>The complete genomes of actinobacterial strains from the NBC collection.</title>
        <authorList>
            <person name="Joergensen T.S."/>
            <person name="Alvarez Arevalo M."/>
            <person name="Sterndorff E.B."/>
            <person name="Faurdal D."/>
            <person name="Vuksanovic O."/>
            <person name="Mourched A.-S."/>
            <person name="Charusanti P."/>
            <person name="Shaw S."/>
            <person name="Blin K."/>
            <person name="Weber T."/>
        </authorList>
    </citation>
    <scope>NUCLEOTIDE SEQUENCE</scope>
    <source>
        <strain evidence="7">NBC_00489</strain>
    </source>
</reference>
<dbReference type="NCBIfam" id="NF006829">
    <property type="entry name" value="PRK09352.1"/>
    <property type="match status" value="1"/>
</dbReference>
<reference evidence="6 8" key="1">
    <citation type="submission" date="2016-10" db="EMBL/GenBank/DDBJ databases">
        <authorList>
            <person name="de Groot N.N."/>
        </authorList>
    </citation>
    <scope>NUCLEOTIDE SEQUENCE [LARGE SCALE GENOMIC DNA]</scope>
    <source>
        <strain evidence="6 8">CGMCC 4.1859</strain>
    </source>
</reference>
<dbReference type="Pfam" id="PF08541">
    <property type="entry name" value="ACP_syn_III_C"/>
    <property type="match status" value="1"/>
</dbReference>
<dbReference type="GO" id="GO:0044550">
    <property type="term" value="P:secondary metabolite biosynthetic process"/>
    <property type="evidence" value="ECO:0007669"/>
    <property type="project" value="TreeGrafter"/>
</dbReference>
<organism evidence="6 8">
    <name type="scientific">Streptomyces griseoaurantiacus</name>
    <dbReference type="NCBI Taxonomy" id="68213"/>
    <lineage>
        <taxon>Bacteria</taxon>
        <taxon>Bacillati</taxon>
        <taxon>Actinomycetota</taxon>
        <taxon>Actinomycetes</taxon>
        <taxon>Kitasatosporales</taxon>
        <taxon>Streptomycetaceae</taxon>
        <taxon>Streptomyces</taxon>
        <taxon>Streptomyces aurantiacus group</taxon>
    </lineage>
</organism>
<dbReference type="PANTHER" id="PTHR34069">
    <property type="entry name" value="3-OXOACYL-[ACYL-CARRIER-PROTEIN] SYNTHASE 3"/>
    <property type="match status" value="1"/>
</dbReference>
<keyword evidence="9" id="KW-1185">Reference proteome</keyword>
<evidence type="ECO:0000256" key="3">
    <source>
        <dbReference type="ARBA" id="ARBA00023315"/>
    </source>
</evidence>
<dbReference type="OrthoDB" id="9815506at2"/>
<dbReference type="Gene3D" id="3.40.47.10">
    <property type="match status" value="1"/>
</dbReference>
<evidence type="ECO:0000313" key="9">
    <source>
        <dbReference type="Proteomes" id="UP001432161"/>
    </source>
</evidence>
<dbReference type="GO" id="GO:0004315">
    <property type="term" value="F:3-oxoacyl-[acyl-carrier-protein] synthase activity"/>
    <property type="evidence" value="ECO:0007669"/>
    <property type="project" value="InterPro"/>
</dbReference>
<dbReference type="AlphaFoldDB" id="A0A1G7TRC9"/>
<evidence type="ECO:0000313" key="8">
    <source>
        <dbReference type="Proteomes" id="UP000198614"/>
    </source>
</evidence>
<evidence type="ECO:0000256" key="2">
    <source>
        <dbReference type="ARBA" id="ARBA00022679"/>
    </source>
</evidence>
<gene>
    <name evidence="7" type="ORF">OHN36_02080</name>
    <name evidence="6" type="ORF">SAMN05216260_118130</name>
</gene>
<proteinExistence type="predicted"/>
<protein>
    <submittedName>
        <fullName evidence="6">3-oxoacyl-[acyl-carrier-protein] synthase-3</fullName>
    </submittedName>
    <submittedName>
        <fullName evidence="7">Ketoacyl-ACP synthase III</fullName>
    </submittedName>
</protein>
<dbReference type="GO" id="GO:0006633">
    <property type="term" value="P:fatty acid biosynthetic process"/>
    <property type="evidence" value="ECO:0007669"/>
    <property type="project" value="InterPro"/>
</dbReference>
<dbReference type="EMBL" id="FNAX01000018">
    <property type="protein sequence ID" value="SDG37837.1"/>
    <property type="molecule type" value="Genomic_DNA"/>
</dbReference>
<keyword evidence="3" id="KW-0012">Acyltransferase</keyword>
<feature type="domain" description="Beta-ketoacyl-[acyl-carrier-protein] synthase III C-terminal" evidence="4">
    <location>
        <begin position="251"/>
        <end position="339"/>
    </location>
</feature>
<evidence type="ECO:0000259" key="5">
    <source>
        <dbReference type="Pfam" id="PF08545"/>
    </source>
</evidence>
<dbReference type="EMBL" id="CP108330">
    <property type="protein sequence ID" value="WUR36047.1"/>
    <property type="molecule type" value="Genomic_DNA"/>
</dbReference>
<evidence type="ECO:0000256" key="1">
    <source>
        <dbReference type="ARBA" id="ARBA00022490"/>
    </source>
</evidence>
<dbReference type="InterPro" id="IPR016039">
    <property type="entry name" value="Thiolase-like"/>
</dbReference>
<dbReference type="PANTHER" id="PTHR34069:SF2">
    <property type="entry name" value="BETA-KETOACYL-[ACYL-CARRIER-PROTEIN] SYNTHASE III"/>
    <property type="match status" value="1"/>
</dbReference>
<name>A0A1G7TRC9_9ACTN</name>
<evidence type="ECO:0000259" key="4">
    <source>
        <dbReference type="Pfam" id="PF08541"/>
    </source>
</evidence>
<dbReference type="Proteomes" id="UP001432161">
    <property type="component" value="Chromosome"/>
</dbReference>
<dbReference type="InterPro" id="IPR013747">
    <property type="entry name" value="ACP_syn_III_C"/>
</dbReference>
<sequence length="349" mass="37031">MSDHPRTAEAQPCGVGIRAIGQYLPERVVTNADLERMIDTSAEWITEKIGIHSRRFAAESDTTATMGASALLDACTRSGVDPDSIDLVICGTVTPDLMAPATAVSVMRHAGLTQAVAFDVNSGGCAGSVFALDVAAKYVRSGAYRRVAVVLADTVTKLLDPTDRMTAVIFGDAAACYLVEPVVPGSGVTTTVLSNDPSGYHSALVSRDPVTDAEGKEVHSAFGQNFIRIVGRDIRNFALENIPGFVRKLAEEENLTPEDLDMVVLHQANRRIVEGIMDALRLPYERTSINVDRFGNTSAAGSVLALREAVDDGRITAGDRVVLVSFGAGLSVGGALMRWNAPQDFLAAP</sequence>
<keyword evidence="2" id="KW-0808">Transferase</keyword>
<evidence type="ECO:0000313" key="6">
    <source>
        <dbReference type="EMBL" id="SDG37837.1"/>
    </source>
</evidence>
<dbReference type="InterPro" id="IPR013751">
    <property type="entry name" value="ACP_syn_III_N"/>
</dbReference>
<accession>A0A1G7TRC9</accession>
<feature type="domain" description="Beta-ketoacyl-[acyl-carrier-protein] synthase III N-terminal" evidence="5">
    <location>
        <begin position="118"/>
        <end position="196"/>
    </location>
</feature>